<comment type="caution">
    <text evidence="3">The sequence shown here is derived from an EMBL/GenBank/DDBJ whole genome shotgun (WGS) entry which is preliminary data.</text>
</comment>
<keyword evidence="2" id="KW-1133">Transmembrane helix</keyword>
<dbReference type="EMBL" id="PFEP01000031">
    <property type="protein sequence ID" value="PJE72922.1"/>
    <property type="molecule type" value="Genomic_DNA"/>
</dbReference>
<accession>A0A2M8L8H5</accession>
<evidence type="ECO:0000256" key="1">
    <source>
        <dbReference type="SAM" id="MobiDB-lite"/>
    </source>
</evidence>
<protein>
    <submittedName>
        <fullName evidence="3">Uncharacterized protein</fullName>
    </submittedName>
</protein>
<dbReference type="Proteomes" id="UP000230603">
    <property type="component" value="Unassembled WGS sequence"/>
</dbReference>
<name>A0A2M8L8H5_9BACT</name>
<evidence type="ECO:0000313" key="4">
    <source>
        <dbReference type="Proteomes" id="UP000230603"/>
    </source>
</evidence>
<proteinExistence type="predicted"/>
<dbReference type="AlphaFoldDB" id="A0A2M8L8H5"/>
<keyword evidence="2" id="KW-0472">Membrane</keyword>
<organism evidence="3 4">
    <name type="scientific">Candidatus Tagabacteria bacterium CG10_big_fil_rev_8_21_14_0_10_40_13</name>
    <dbReference type="NCBI Taxonomy" id="1975022"/>
    <lineage>
        <taxon>Bacteria</taxon>
        <taxon>Candidatus Tagaibacteriota</taxon>
    </lineage>
</organism>
<keyword evidence="2" id="KW-0812">Transmembrane</keyword>
<evidence type="ECO:0000256" key="2">
    <source>
        <dbReference type="SAM" id="Phobius"/>
    </source>
</evidence>
<reference evidence="4" key="1">
    <citation type="submission" date="2017-09" db="EMBL/GenBank/DDBJ databases">
        <title>Depth-based differentiation of microbial function through sediment-hosted aquifers and enrichment of novel symbionts in the deep terrestrial subsurface.</title>
        <authorList>
            <person name="Probst A.J."/>
            <person name="Ladd B."/>
            <person name="Jarett J.K."/>
            <person name="Geller-Mcgrath D.E."/>
            <person name="Sieber C.M.K."/>
            <person name="Emerson J.B."/>
            <person name="Anantharaman K."/>
            <person name="Thomas B.C."/>
            <person name="Malmstrom R."/>
            <person name="Stieglmeier M."/>
            <person name="Klingl A."/>
            <person name="Woyke T."/>
            <person name="Ryan C.M."/>
            <person name="Banfield J.F."/>
        </authorList>
    </citation>
    <scope>NUCLEOTIDE SEQUENCE [LARGE SCALE GENOMIC DNA]</scope>
</reference>
<sequence length="111" mass="12477">MDQENKNNDGVDLGGGLNDSDTGVKFQDSGWRAMKYYREPETPKIIQWVIKYSGGLVKDKKQADYVLLGFVVVVIIISLFLFFGGGKTKSDYTPVPVTGREFEDVNWPPIQ</sequence>
<gene>
    <name evidence="3" type="ORF">COV00_02420</name>
</gene>
<feature type="region of interest" description="Disordered" evidence="1">
    <location>
        <begin position="1"/>
        <end position="21"/>
    </location>
</feature>
<evidence type="ECO:0000313" key="3">
    <source>
        <dbReference type="EMBL" id="PJE72922.1"/>
    </source>
</evidence>
<feature type="transmembrane region" description="Helical" evidence="2">
    <location>
        <begin position="65"/>
        <end position="84"/>
    </location>
</feature>